<dbReference type="STRING" id="656519.Halsa_0975"/>
<dbReference type="PANTHER" id="PTHR43649">
    <property type="entry name" value="ARABINOSE-BINDING PROTEIN-RELATED"/>
    <property type="match status" value="1"/>
</dbReference>
<dbReference type="RefSeq" id="WP_013405510.1">
    <property type="nucleotide sequence ID" value="NC_014654.1"/>
</dbReference>
<dbReference type="PANTHER" id="PTHR43649:SF12">
    <property type="entry name" value="DIACETYLCHITOBIOSE BINDING PROTEIN DASA"/>
    <property type="match status" value="1"/>
</dbReference>
<dbReference type="InterPro" id="IPR006059">
    <property type="entry name" value="SBP"/>
</dbReference>
<dbReference type="KEGG" id="has:Halsa_0975"/>
<dbReference type="HOGENOM" id="CLU_031285_10_2_9"/>
<name>E4RM89_HALHG</name>
<reference evidence="1 2" key="1">
    <citation type="submission" date="2010-11" db="EMBL/GenBank/DDBJ databases">
        <title>Complete sequence of Halanaerobium sp. sapolanicus.</title>
        <authorList>
            <consortium name="US DOE Joint Genome Institute"/>
            <person name="Lucas S."/>
            <person name="Copeland A."/>
            <person name="Lapidus A."/>
            <person name="Cheng J.-F."/>
            <person name="Bruce D."/>
            <person name="Goodwin L."/>
            <person name="Pitluck S."/>
            <person name="Davenport K."/>
            <person name="Detter J.C."/>
            <person name="Han C."/>
            <person name="Tapia R."/>
            <person name="Land M."/>
            <person name="Hauser L."/>
            <person name="Jeffries C."/>
            <person name="Kyrpides N."/>
            <person name="Ivanova N."/>
            <person name="Mikhailova N."/>
            <person name="Begemann M.B."/>
            <person name="Mormile M.R."/>
            <person name="Wall J.D."/>
            <person name="Elias D.A."/>
            <person name="Woyke T."/>
        </authorList>
    </citation>
    <scope>NUCLEOTIDE SEQUENCE [LARGE SCALE GENOMIC DNA]</scope>
    <source>
        <strain evidence="2">sapolanicus</strain>
    </source>
</reference>
<evidence type="ECO:0000313" key="2">
    <source>
        <dbReference type="Proteomes" id="UP000007434"/>
    </source>
</evidence>
<dbReference type="OrthoDB" id="383712at2"/>
<keyword evidence="2" id="KW-1185">Reference proteome</keyword>
<protein>
    <submittedName>
        <fullName evidence="1">Extracellular solute-binding protein family 1</fullName>
    </submittedName>
</protein>
<dbReference type="eggNOG" id="COG1653">
    <property type="taxonomic scope" value="Bacteria"/>
</dbReference>
<dbReference type="SUPFAM" id="SSF53850">
    <property type="entry name" value="Periplasmic binding protein-like II"/>
    <property type="match status" value="1"/>
</dbReference>
<dbReference type="Gene3D" id="3.40.190.10">
    <property type="entry name" value="Periplasmic binding protein-like II"/>
    <property type="match status" value="1"/>
</dbReference>
<dbReference type="Proteomes" id="UP000007434">
    <property type="component" value="Chromosome"/>
</dbReference>
<dbReference type="InterPro" id="IPR050490">
    <property type="entry name" value="Bact_solute-bd_prot1"/>
</dbReference>
<dbReference type="AlphaFoldDB" id="E4RM89"/>
<proteinExistence type="predicted"/>
<gene>
    <name evidence="1" type="ordered locus">Halsa_0975</name>
</gene>
<reference evidence="1 2" key="2">
    <citation type="journal article" date="2011" name="J. Bacteriol.">
        <title>Complete Genome Sequence of the Haloalkaliphilic, Hydrogen Producing Halanaerobium hydrogenoformans.</title>
        <authorList>
            <person name="Brown S.D."/>
            <person name="Begemann M.B."/>
            <person name="Mormile M.R."/>
            <person name="Wall J.D."/>
            <person name="Han C.S."/>
            <person name="Goodwin L.A."/>
            <person name="Pitluck S."/>
            <person name="Land M.L."/>
            <person name="Hauser L.J."/>
            <person name="Elias D.A."/>
        </authorList>
    </citation>
    <scope>NUCLEOTIDE SEQUENCE [LARGE SCALE GENOMIC DNA]</scope>
    <source>
        <strain evidence="2">sapolanicus</strain>
    </source>
</reference>
<organism evidence="1 2">
    <name type="scientific">Halanaerobium hydrogeniformans</name>
    <name type="common">Halanaerobium sp. (strain sapolanicus)</name>
    <dbReference type="NCBI Taxonomy" id="656519"/>
    <lineage>
        <taxon>Bacteria</taxon>
        <taxon>Bacillati</taxon>
        <taxon>Bacillota</taxon>
        <taxon>Clostridia</taxon>
        <taxon>Halanaerobiales</taxon>
        <taxon>Halanaerobiaceae</taxon>
        <taxon>Halanaerobium</taxon>
    </lineage>
</organism>
<evidence type="ECO:0000313" key="1">
    <source>
        <dbReference type="EMBL" id="ADQ14420.1"/>
    </source>
</evidence>
<dbReference type="Pfam" id="PF01547">
    <property type="entry name" value="SBP_bac_1"/>
    <property type="match status" value="1"/>
</dbReference>
<dbReference type="EMBL" id="CP002304">
    <property type="protein sequence ID" value="ADQ14420.1"/>
    <property type="molecule type" value="Genomic_DNA"/>
</dbReference>
<sequence length="420" mass="47993">MFKQSKKIIFLTLILVFFFSIYTRAETQIEFWTINLSPQYDQYFQDKIAEFEAENPDLKIKWEDISFSSIQQQLRQKISEGNPPQVVNLSPQLMSALVYEDLLYPVSNFEKNYKSEYFVNLWESNNYDGKIYAFPWYVSSRIMAYNKEIFKIAGLDPDDFPKSQKEFFETAHRIKAESGVYAFMPQLQIHEEFIKAGLNIFELNNDKPQVAFNNDQAVEIVAEYQKLARESVIPADSLNSSFNIALDRYLKNELAVLITAPQFLKEIEAESDYLKDMTALAVPPAGEGELINASLMNLVIPKAAENKSEAADFAAFITGAEAQQEFAKITGLLPSAKGAVNVDFFADTDQLENEDISLNDQARYLMAKELENMADMTLIIENSSALTRAMNEQFARAFSDKITAQEAVDFMEQRFLEILD</sequence>
<accession>E4RM89</accession>